<keyword evidence="4" id="KW-0812">Transmembrane</keyword>
<dbReference type="InterPro" id="IPR036890">
    <property type="entry name" value="HATPase_C_sf"/>
</dbReference>
<evidence type="ECO:0000313" key="6">
    <source>
        <dbReference type="EMBL" id="RXR03491.1"/>
    </source>
</evidence>
<dbReference type="EMBL" id="SAWZ01000007">
    <property type="protein sequence ID" value="RXR03491.1"/>
    <property type="molecule type" value="Genomic_DNA"/>
</dbReference>
<dbReference type="GO" id="GO:0046983">
    <property type="term" value="F:protein dimerization activity"/>
    <property type="evidence" value="ECO:0007669"/>
    <property type="project" value="InterPro"/>
</dbReference>
<dbReference type="InterPro" id="IPR003594">
    <property type="entry name" value="HATPase_dom"/>
</dbReference>
<sequence>MSLRLPRWFQPAADSIAANHMRQGKSPWSDAFHVLWSSWVFISPIFSPRGWDRTWLIGTLVSYPVFLLLYARVLLCPARRRTLYALALMGLCAALLPWYPAGLNYFVFGCVMLRPSRRQRMWHYMGTLLALSLALVAWSLWLGYPWQMTIWMPFTVLSLGGMIGMQELDQQKDAVLRLSQDEVRRLASVAERERIGRDLHDLLGHTLSLVALKSDLAARLAQRDAAAARSEMEDVSRVAREALAQVRRAVSGIRSAELAAELASAKLLLEADGVAFDYRIDCALLPGPVETVFALVLREAATNVQRHAHARRVEVTVGSEGRHWVLRVHDNGRGGDLVPGTGMSSMRERVQALSGTLQLDSTRGAGTTVIARVPQAQPVEPARQASVAPLEAPVG</sequence>
<gene>
    <name evidence="6" type="ORF">EPA99_13745</name>
</gene>
<proteinExistence type="predicted"/>
<dbReference type="PANTHER" id="PTHR24421">
    <property type="entry name" value="NITRATE/NITRITE SENSOR PROTEIN NARX-RELATED"/>
    <property type="match status" value="1"/>
</dbReference>
<reference evidence="6 7" key="1">
    <citation type="submission" date="2019-01" db="EMBL/GenBank/DDBJ databases">
        <title>Pseudoxanthomonas composti sp. nov., isolated from compost.</title>
        <authorList>
            <person name="Yang G."/>
        </authorList>
    </citation>
    <scope>NUCLEOTIDE SEQUENCE [LARGE SCALE GENOMIC DNA]</scope>
    <source>
        <strain evidence="6 7">GSS15</strain>
    </source>
</reference>
<dbReference type="OrthoDB" id="9797605at2"/>
<protein>
    <submittedName>
        <fullName evidence="6">Sensor histidine kinase</fullName>
    </submittedName>
</protein>
<dbReference type="SUPFAM" id="SSF55874">
    <property type="entry name" value="ATPase domain of HSP90 chaperone/DNA topoisomerase II/histidine kinase"/>
    <property type="match status" value="1"/>
</dbReference>
<evidence type="ECO:0000313" key="7">
    <source>
        <dbReference type="Proteomes" id="UP000289784"/>
    </source>
</evidence>
<dbReference type="RefSeq" id="WP_129471803.1">
    <property type="nucleotide sequence ID" value="NZ_SAWZ01000007.1"/>
</dbReference>
<feature type="transmembrane region" description="Helical" evidence="4">
    <location>
        <begin position="83"/>
        <end position="101"/>
    </location>
</feature>
<dbReference type="CDD" id="cd16917">
    <property type="entry name" value="HATPase_UhpB-NarQ-NarX-like"/>
    <property type="match status" value="1"/>
</dbReference>
<dbReference type="GO" id="GO:0000155">
    <property type="term" value="F:phosphorelay sensor kinase activity"/>
    <property type="evidence" value="ECO:0007669"/>
    <property type="project" value="InterPro"/>
</dbReference>
<dbReference type="Pfam" id="PF02518">
    <property type="entry name" value="HATPase_c"/>
    <property type="match status" value="1"/>
</dbReference>
<keyword evidence="1" id="KW-0808">Transferase</keyword>
<comment type="caution">
    <text evidence="6">The sequence shown here is derived from an EMBL/GenBank/DDBJ whole genome shotgun (WGS) entry which is preliminary data.</text>
</comment>
<name>A0A4Q1JT45_9GAMM</name>
<dbReference type="GO" id="GO:0016020">
    <property type="term" value="C:membrane"/>
    <property type="evidence" value="ECO:0007669"/>
    <property type="project" value="InterPro"/>
</dbReference>
<keyword evidence="4" id="KW-0472">Membrane</keyword>
<dbReference type="AlphaFoldDB" id="A0A4Q1JT45"/>
<dbReference type="PANTHER" id="PTHR24421:SF63">
    <property type="entry name" value="SENSOR HISTIDINE KINASE DESK"/>
    <property type="match status" value="1"/>
</dbReference>
<evidence type="ECO:0000256" key="2">
    <source>
        <dbReference type="ARBA" id="ARBA00022777"/>
    </source>
</evidence>
<keyword evidence="3" id="KW-0902">Two-component regulatory system</keyword>
<dbReference type="SMART" id="SM00387">
    <property type="entry name" value="HATPase_c"/>
    <property type="match status" value="1"/>
</dbReference>
<feature type="domain" description="Histidine kinase/HSP90-like ATPase" evidence="5">
    <location>
        <begin position="288"/>
        <end position="377"/>
    </location>
</feature>
<evidence type="ECO:0000259" key="5">
    <source>
        <dbReference type="SMART" id="SM00387"/>
    </source>
</evidence>
<feature type="transmembrane region" description="Helical" evidence="4">
    <location>
        <begin position="53"/>
        <end position="71"/>
    </location>
</feature>
<dbReference type="InterPro" id="IPR050482">
    <property type="entry name" value="Sensor_HK_TwoCompSys"/>
</dbReference>
<keyword evidence="2 6" id="KW-0418">Kinase</keyword>
<feature type="transmembrane region" description="Helical" evidence="4">
    <location>
        <begin position="121"/>
        <end position="144"/>
    </location>
</feature>
<accession>A0A4Q1JT45</accession>
<evidence type="ECO:0000256" key="1">
    <source>
        <dbReference type="ARBA" id="ARBA00022679"/>
    </source>
</evidence>
<evidence type="ECO:0000256" key="3">
    <source>
        <dbReference type="ARBA" id="ARBA00023012"/>
    </source>
</evidence>
<dbReference type="Proteomes" id="UP000289784">
    <property type="component" value="Unassembled WGS sequence"/>
</dbReference>
<evidence type="ECO:0000256" key="4">
    <source>
        <dbReference type="SAM" id="Phobius"/>
    </source>
</evidence>
<dbReference type="Pfam" id="PF07730">
    <property type="entry name" value="HisKA_3"/>
    <property type="match status" value="1"/>
</dbReference>
<dbReference type="Gene3D" id="1.20.5.1930">
    <property type="match status" value="1"/>
</dbReference>
<organism evidence="6 7">
    <name type="scientific">Pseudoxanthomonas composti</name>
    <dbReference type="NCBI Taxonomy" id="2137479"/>
    <lineage>
        <taxon>Bacteria</taxon>
        <taxon>Pseudomonadati</taxon>
        <taxon>Pseudomonadota</taxon>
        <taxon>Gammaproteobacteria</taxon>
        <taxon>Lysobacterales</taxon>
        <taxon>Lysobacteraceae</taxon>
        <taxon>Pseudoxanthomonas</taxon>
    </lineage>
</organism>
<dbReference type="Gene3D" id="3.30.565.10">
    <property type="entry name" value="Histidine kinase-like ATPase, C-terminal domain"/>
    <property type="match status" value="1"/>
</dbReference>
<dbReference type="InterPro" id="IPR011712">
    <property type="entry name" value="Sig_transdc_His_kin_sub3_dim/P"/>
</dbReference>
<keyword evidence="4" id="KW-1133">Transmembrane helix</keyword>
<keyword evidence="7" id="KW-1185">Reference proteome</keyword>